<dbReference type="OrthoDB" id="2143914at2759"/>
<evidence type="ECO:0000313" key="3">
    <source>
        <dbReference type="EMBL" id="CAD8119197.1"/>
    </source>
</evidence>
<sequence length="354" mass="42329">MIKKRISKVQNNCQKYKQCNKSRKYWTEEEDNILKSTVQLHGSDWKLIAEYLNGRNASQCAQRWKRVKPDTEEKNQKWSPEEDEEVKRLTKEYKFDWKMIARFLSNRTGRQIRERYINHLDPNISTKAWSQQEDLKIWTLYKKIGSRWSEMAKKLKGRPENMIKNRFYGYIRKNYAKQENPYYIVPNQKRQLTKEDDQGEILNNQNTIETGIEDIEPQIIEQIQQNKSIQQQQEEQPQSGFHSILQSLQSDKHNVSIISNPQDVQQLQMFHKMFIESSENEFLKVDNHLVNFISNESNINSYAHSHNLLAFTPLKEEENDNFVNQFLQFEGSSVPVRMRADIFEEFSKFSQMEQ</sequence>
<reference evidence="3" key="1">
    <citation type="submission" date="2021-01" db="EMBL/GenBank/DDBJ databases">
        <authorList>
            <consortium name="Genoscope - CEA"/>
            <person name="William W."/>
        </authorList>
    </citation>
    <scope>NUCLEOTIDE SEQUENCE</scope>
</reference>
<feature type="domain" description="HTH myb-type" evidence="2">
    <location>
        <begin position="128"/>
        <end position="175"/>
    </location>
</feature>
<name>A0A8S1QWN6_9CILI</name>
<dbReference type="PANTHER" id="PTHR45614">
    <property type="entry name" value="MYB PROTEIN-RELATED"/>
    <property type="match status" value="1"/>
</dbReference>
<dbReference type="GO" id="GO:0000978">
    <property type="term" value="F:RNA polymerase II cis-regulatory region sequence-specific DNA binding"/>
    <property type="evidence" value="ECO:0007669"/>
    <property type="project" value="TreeGrafter"/>
</dbReference>
<dbReference type="GO" id="GO:0000981">
    <property type="term" value="F:DNA-binding transcription factor activity, RNA polymerase II-specific"/>
    <property type="evidence" value="ECO:0007669"/>
    <property type="project" value="TreeGrafter"/>
</dbReference>
<dbReference type="Pfam" id="PF13921">
    <property type="entry name" value="Myb_DNA-bind_6"/>
    <property type="match status" value="1"/>
</dbReference>
<organism evidence="3 4">
    <name type="scientific">Paramecium sonneborni</name>
    <dbReference type="NCBI Taxonomy" id="65129"/>
    <lineage>
        <taxon>Eukaryota</taxon>
        <taxon>Sar</taxon>
        <taxon>Alveolata</taxon>
        <taxon>Ciliophora</taxon>
        <taxon>Intramacronucleata</taxon>
        <taxon>Oligohymenophorea</taxon>
        <taxon>Peniculida</taxon>
        <taxon>Parameciidae</taxon>
        <taxon>Paramecium</taxon>
    </lineage>
</organism>
<dbReference type="InterPro" id="IPR050560">
    <property type="entry name" value="MYB_TF"/>
</dbReference>
<dbReference type="CDD" id="cd00167">
    <property type="entry name" value="SANT"/>
    <property type="match status" value="3"/>
</dbReference>
<evidence type="ECO:0008006" key="5">
    <source>
        <dbReference type="Google" id="ProtNLM"/>
    </source>
</evidence>
<dbReference type="InterPro" id="IPR001005">
    <property type="entry name" value="SANT/Myb"/>
</dbReference>
<dbReference type="GO" id="GO:0005634">
    <property type="term" value="C:nucleus"/>
    <property type="evidence" value="ECO:0007669"/>
    <property type="project" value="TreeGrafter"/>
</dbReference>
<feature type="domain" description="Myb-like" evidence="1">
    <location>
        <begin position="70"/>
        <end position="120"/>
    </location>
</feature>
<dbReference type="PROSITE" id="PS51294">
    <property type="entry name" value="HTH_MYB"/>
    <property type="match status" value="3"/>
</dbReference>
<dbReference type="InterPro" id="IPR017930">
    <property type="entry name" value="Myb_dom"/>
</dbReference>
<dbReference type="PROSITE" id="PS50090">
    <property type="entry name" value="MYB_LIKE"/>
    <property type="match status" value="3"/>
</dbReference>
<evidence type="ECO:0000313" key="4">
    <source>
        <dbReference type="Proteomes" id="UP000692954"/>
    </source>
</evidence>
<accession>A0A8S1QWN6</accession>
<proteinExistence type="predicted"/>
<evidence type="ECO:0000259" key="1">
    <source>
        <dbReference type="PROSITE" id="PS50090"/>
    </source>
</evidence>
<dbReference type="AlphaFoldDB" id="A0A8S1QWN6"/>
<dbReference type="SMART" id="SM00717">
    <property type="entry name" value="SANT"/>
    <property type="match status" value="3"/>
</dbReference>
<keyword evidence="4" id="KW-1185">Reference proteome</keyword>
<dbReference type="PANTHER" id="PTHR45614:SF69">
    <property type="entry name" value="CHROMOSOME UNDETERMINED SCAFFOLD_38, WHOLE GENOME SHOTGUN SEQUENCE"/>
    <property type="match status" value="1"/>
</dbReference>
<comment type="caution">
    <text evidence="3">The sequence shown here is derived from an EMBL/GenBank/DDBJ whole genome shotgun (WGS) entry which is preliminary data.</text>
</comment>
<feature type="domain" description="Myb-like" evidence="1">
    <location>
        <begin position="121"/>
        <end position="171"/>
    </location>
</feature>
<dbReference type="EMBL" id="CAJJDN010000120">
    <property type="protein sequence ID" value="CAD8119197.1"/>
    <property type="molecule type" value="Genomic_DNA"/>
</dbReference>
<feature type="domain" description="HTH myb-type" evidence="2">
    <location>
        <begin position="74"/>
        <end position="124"/>
    </location>
</feature>
<protein>
    <recommendedName>
        <fullName evidence="5">Myb-like DNA-binding domain containing protein</fullName>
    </recommendedName>
</protein>
<feature type="domain" description="HTH myb-type" evidence="2">
    <location>
        <begin position="26"/>
        <end position="72"/>
    </location>
</feature>
<dbReference type="Pfam" id="PF00249">
    <property type="entry name" value="Myb_DNA-binding"/>
    <property type="match status" value="1"/>
</dbReference>
<feature type="domain" description="Myb-like" evidence="1">
    <location>
        <begin position="18"/>
        <end position="68"/>
    </location>
</feature>
<dbReference type="Proteomes" id="UP000692954">
    <property type="component" value="Unassembled WGS sequence"/>
</dbReference>
<gene>
    <name evidence="3" type="ORF">PSON_ATCC_30995.1.T1200060</name>
</gene>
<evidence type="ECO:0000259" key="2">
    <source>
        <dbReference type="PROSITE" id="PS51294"/>
    </source>
</evidence>